<dbReference type="InterPro" id="IPR003783">
    <property type="entry name" value="Regulatory_RecX"/>
</dbReference>
<comment type="function">
    <text evidence="5">Modulates RecA activity.</text>
</comment>
<dbReference type="PANTHER" id="PTHR33602:SF1">
    <property type="entry name" value="REGULATORY PROTEIN RECX FAMILY PROTEIN"/>
    <property type="match status" value="1"/>
</dbReference>
<dbReference type="AlphaFoldDB" id="A0A679IC02"/>
<reference evidence="10" key="1">
    <citation type="submission" date="2020-01" db="EMBL/GenBank/DDBJ databases">
        <title>Phosphoaccumulans saitamaens gen. nov., sp. nov., a polyphosphate accumulating bacterium isolated from surface river water.</title>
        <authorList>
            <person name="Watanabe K."/>
            <person name="Suda W."/>
        </authorList>
    </citation>
    <scope>NUCLEOTIDE SEQUENCE [LARGE SCALE GENOMIC DNA]</scope>
    <source>
        <strain evidence="10">ICHIAU1</strain>
    </source>
</reference>
<feature type="domain" description="RecX first three-helical" evidence="8">
    <location>
        <begin position="9"/>
        <end position="33"/>
    </location>
</feature>
<accession>A0A679IC02</accession>
<evidence type="ECO:0000256" key="3">
    <source>
        <dbReference type="ARBA" id="ARBA00018111"/>
    </source>
</evidence>
<gene>
    <name evidence="5" type="primary">recX</name>
    <name evidence="9" type="ORF">ICHIAU1_05690</name>
</gene>
<evidence type="ECO:0000259" key="8">
    <source>
        <dbReference type="Pfam" id="PF21982"/>
    </source>
</evidence>
<evidence type="ECO:0000259" key="7">
    <source>
        <dbReference type="Pfam" id="PF21981"/>
    </source>
</evidence>
<dbReference type="InterPro" id="IPR053926">
    <property type="entry name" value="RecX_HTH_1st"/>
</dbReference>
<name>A0A679IC02_9RHOO</name>
<dbReference type="HAMAP" id="MF_01114">
    <property type="entry name" value="RecX"/>
    <property type="match status" value="1"/>
</dbReference>
<dbReference type="InterPro" id="IPR036388">
    <property type="entry name" value="WH-like_DNA-bd_sf"/>
</dbReference>
<evidence type="ECO:0000256" key="4">
    <source>
        <dbReference type="ARBA" id="ARBA00022490"/>
    </source>
</evidence>
<sequence>MAATADDLRARALRLLARREYSRQELAGKLMSKPMPRPARRSARGNADDFAYFAVEVAEVVPPTEAEVNALLNDLEKRKMLSDDRYAEMRTRLRAPRYGNSRLQQELAQKGIDRDTIAAVIAEQPDELSRCRDLWLKKFGQPPSDMNERMKQTRHLASRGFNMRVIQQVIRSGGAANEDDLSETTT</sequence>
<dbReference type="Proteomes" id="UP000463961">
    <property type="component" value="Chromosome"/>
</dbReference>
<feature type="domain" description="RecX second three-helical" evidence="6">
    <location>
        <begin position="82"/>
        <end position="120"/>
    </location>
</feature>
<comment type="subcellular location">
    <subcellularLocation>
        <location evidence="1 5">Cytoplasm</location>
    </subcellularLocation>
</comment>
<protein>
    <recommendedName>
        <fullName evidence="3 5">Regulatory protein RecX</fullName>
    </recommendedName>
</protein>
<comment type="similarity">
    <text evidence="2 5">Belongs to the RecX family.</text>
</comment>
<dbReference type="Gene3D" id="1.10.10.10">
    <property type="entry name" value="Winged helix-like DNA-binding domain superfamily/Winged helix DNA-binding domain"/>
    <property type="match status" value="3"/>
</dbReference>
<proteinExistence type="inferred from homology"/>
<dbReference type="RefSeq" id="WP_174237188.1">
    <property type="nucleotide sequence ID" value="NZ_AP019011.1"/>
</dbReference>
<keyword evidence="10" id="KW-1185">Reference proteome</keyword>
<evidence type="ECO:0000313" key="9">
    <source>
        <dbReference type="EMBL" id="BBU68286.1"/>
    </source>
</evidence>
<organism evidence="9 10">
    <name type="scientific">Fluviibacter phosphoraccumulans</name>
    <dbReference type="NCBI Taxonomy" id="1751046"/>
    <lineage>
        <taxon>Bacteria</taxon>
        <taxon>Pseudomonadati</taxon>
        <taxon>Pseudomonadota</taxon>
        <taxon>Betaproteobacteria</taxon>
        <taxon>Rhodocyclales</taxon>
        <taxon>Fluviibacteraceae</taxon>
        <taxon>Fluviibacter</taxon>
    </lineage>
</organism>
<evidence type="ECO:0000256" key="1">
    <source>
        <dbReference type="ARBA" id="ARBA00004496"/>
    </source>
</evidence>
<evidence type="ECO:0000256" key="2">
    <source>
        <dbReference type="ARBA" id="ARBA00009695"/>
    </source>
</evidence>
<dbReference type="Pfam" id="PF02631">
    <property type="entry name" value="RecX_HTH2"/>
    <property type="match status" value="1"/>
</dbReference>
<keyword evidence="4 5" id="KW-0963">Cytoplasm</keyword>
<dbReference type="EMBL" id="AP022345">
    <property type="protein sequence ID" value="BBU68286.1"/>
    <property type="molecule type" value="Genomic_DNA"/>
</dbReference>
<evidence type="ECO:0000256" key="5">
    <source>
        <dbReference type="HAMAP-Rule" id="MF_01114"/>
    </source>
</evidence>
<dbReference type="InterPro" id="IPR053925">
    <property type="entry name" value="RecX_HTH_3rd"/>
</dbReference>
<dbReference type="Pfam" id="PF21982">
    <property type="entry name" value="RecX_HTH1"/>
    <property type="match status" value="1"/>
</dbReference>
<dbReference type="PANTHER" id="PTHR33602">
    <property type="entry name" value="REGULATORY PROTEIN RECX FAMILY PROTEIN"/>
    <property type="match status" value="1"/>
</dbReference>
<dbReference type="InterPro" id="IPR053924">
    <property type="entry name" value="RecX_HTH_2nd"/>
</dbReference>
<dbReference type="GO" id="GO:0006282">
    <property type="term" value="P:regulation of DNA repair"/>
    <property type="evidence" value="ECO:0007669"/>
    <property type="project" value="UniProtKB-UniRule"/>
</dbReference>
<dbReference type="Pfam" id="PF21981">
    <property type="entry name" value="RecX_HTH3"/>
    <property type="match status" value="1"/>
</dbReference>
<dbReference type="GO" id="GO:0005737">
    <property type="term" value="C:cytoplasm"/>
    <property type="evidence" value="ECO:0007669"/>
    <property type="project" value="UniProtKB-SubCell"/>
</dbReference>
<feature type="domain" description="RecX third three-helical" evidence="7">
    <location>
        <begin position="126"/>
        <end position="170"/>
    </location>
</feature>
<evidence type="ECO:0000313" key="10">
    <source>
        <dbReference type="Proteomes" id="UP000463961"/>
    </source>
</evidence>
<evidence type="ECO:0000259" key="6">
    <source>
        <dbReference type="Pfam" id="PF02631"/>
    </source>
</evidence>